<dbReference type="Gene3D" id="2.170.150.10">
    <property type="entry name" value="Metal Binding Protein, Guanine Nucleotide Exchange Factor, Chain A"/>
    <property type="match status" value="1"/>
</dbReference>
<sequence length="99" mass="11205">MVVAYVNSSSLLFPSEEMRPARKIQGYVISKVAVLADTFPIKDVDDIVYEVDCKIVEQHFGMFPATLNEENPKVLVNNLVDGFALVEMTLNRKLHLEHL</sequence>
<proteinExistence type="inferred from homology"/>
<evidence type="ECO:0000313" key="4">
    <source>
        <dbReference type="EMBL" id="KAL2827578.1"/>
    </source>
</evidence>
<dbReference type="Pfam" id="PF00838">
    <property type="entry name" value="TCTP"/>
    <property type="match status" value="1"/>
</dbReference>
<dbReference type="InterPro" id="IPR011057">
    <property type="entry name" value="Mss4-like_sf"/>
</dbReference>
<comment type="similarity">
    <text evidence="2">Belongs to the TCTP family.</text>
</comment>
<dbReference type="InterPro" id="IPR011323">
    <property type="entry name" value="Mss4/transl-control_tumour"/>
</dbReference>
<evidence type="ECO:0000313" key="5">
    <source>
        <dbReference type="Proteomes" id="UP001610335"/>
    </source>
</evidence>
<organism evidence="4 5">
    <name type="scientific">Aspergillus cavernicola</name>
    <dbReference type="NCBI Taxonomy" id="176166"/>
    <lineage>
        <taxon>Eukaryota</taxon>
        <taxon>Fungi</taxon>
        <taxon>Dikarya</taxon>
        <taxon>Ascomycota</taxon>
        <taxon>Pezizomycotina</taxon>
        <taxon>Eurotiomycetes</taxon>
        <taxon>Eurotiomycetidae</taxon>
        <taxon>Eurotiales</taxon>
        <taxon>Aspergillaceae</taxon>
        <taxon>Aspergillus</taxon>
        <taxon>Aspergillus subgen. Nidulantes</taxon>
    </lineage>
</organism>
<dbReference type="SUPFAM" id="SSF51316">
    <property type="entry name" value="Mss4-like"/>
    <property type="match status" value="1"/>
</dbReference>
<reference evidence="4 5" key="1">
    <citation type="submission" date="2024-07" db="EMBL/GenBank/DDBJ databases">
        <title>Section-level genome sequencing and comparative genomics of Aspergillus sections Usti and Cavernicolus.</title>
        <authorList>
            <consortium name="Lawrence Berkeley National Laboratory"/>
            <person name="Nybo J.L."/>
            <person name="Vesth T.C."/>
            <person name="Theobald S."/>
            <person name="Frisvad J.C."/>
            <person name="Larsen T.O."/>
            <person name="Kjaerboelling I."/>
            <person name="Rothschild-Mancinelli K."/>
            <person name="Lyhne E.K."/>
            <person name="Kogle M.E."/>
            <person name="Barry K."/>
            <person name="Clum A."/>
            <person name="Na H."/>
            <person name="Ledsgaard L."/>
            <person name="Lin J."/>
            <person name="Lipzen A."/>
            <person name="Kuo A."/>
            <person name="Riley R."/>
            <person name="Mondo S."/>
            <person name="LaButti K."/>
            <person name="Haridas S."/>
            <person name="Pangalinan J."/>
            <person name="Salamov A.A."/>
            <person name="Simmons B.A."/>
            <person name="Magnuson J.K."/>
            <person name="Chen J."/>
            <person name="Drula E."/>
            <person name="Henrissat B."/>
            <person name="Wiebenga A."/>
            <person name="Lubbers R.J."/>
            <person name="Gomes A.C."/>
            <person name="Makela M.R."/>
            <person name="Stajich J."/>
            <person name="Grigoriev I.V."/>
            <person name="Mortensen U.H."/>
            <person name="De vries R.P."/>
            <person name="Baker S.E."/>
            <person name="Andersen M.R."/>
        </authorList>
    </citation>
    <scope>NUCLEOTIDE SEQUENCE [LARGE SCALE GENOMIC DNA]</scope>
    <source>
        <strain evidence="4 5">CBS 600.67</strain>
    </source>
</reference>
<name>A0ABR4ILC5_9EURO</name>
<dbReference type="Proteomes" id="UP001610335">
    <property type="component" value="Unassembled WGS sequence"/>
</dbReference>
<dbReference type="EMBL" id="JBFXLS010000024">
    <property type="protein sequence ID" value="KAL2827578.1"/>
    <property type="molecule type" value="Genomic_DNA"/>
</dbReference>
<dbReference type="PROSITE" id="PS51797">
    <property type="entry name" value="TCTP_3"/>
    <property type="match status" value="1"/>
</dbReference>
<gene>
    <name evidence="4" type="ORF">BDW59DRAFT_160221</name>
</gene>
<evidence type="ECO:0000256" key="2">
    <source>
        <dbReference type="PROSITE-ProRule" id="PRU01133"/>
    </source>
</evidence>
<evidence type="ECO:0000256" key="1">
    <source>
        <dbReference type="ARBA" id="ARBA00014759"/>
    </source>
</evidence>
<feature type="domain" description="TCTP" evidence="3">
    <location>
        <begin position="22"/>
        <end position="99"/>
    </location>
</feature>
<dbReference type="InterPro" id="IPR018105">
    <property type="entry name" value="Translational_control_tumour_p"/>
</dbReference>
<keyword evidence="5" id="KW-1185">Reference proteome</keyword>
<comment type="caution">
    <text evidence="4">The sequence shown here is derived from an EMBL/GenBank/DDBJ whole genome shotgun (WGS) entry which is preliminary data.</text>
</comment>
<accession>A0ABR4ILC5</accession>
<evidence type="ECO:0000259" key="3">
    <source>
        <dbReference type="PROSITE" id="PS51797"/>
    </source>
</evidence>
<dbReference type="InterPro" id="IPR034737">
    <property type="entry name" value="TCTP"/>
</dbReference>
<protein>
    <recommendedName>
        <fullName evidence="1">Translationally-controlled tumor protein homolog</fullName>
    </recommendedName>
</protein>